<proteinExistence type="predicted"/>
<dbReference type="Proteomes" id="UP001365542">
    <property type="component" value="Unassembled WGS sequence"/>
</dbReference>
<evidence type="ECO:0000256" key="1">
    <source>
        <dbReference type="SAM" id="MobiDB-lite"/>
    </source>
</evidence>
<dbReference type="EMBL" id="JAVHJO010000001">
    <property type="protein sequence ID" value="KAK6544362.1"/>
    <property type="molecule type" value="Genomic_DNA"/>
</dbReference>
<accession>A0AAV9XS38</accession>
<name>A0AAV9XS38_9PEZI</name>
<feature type="region of interest" description="Disordered" evidence="1">
    <location>
        <begin position="51"/>
        <end position="83"/>
    </location>
</feature>
<reference evidence="2 3" key="1">
    <citation type="submission" date="2019-10" db="EMBL/GenBank/DDBJ databases">
        <authorList>
            <person name="Palmer J.M."/>
        </authorList>
    </citation>
    <scope>NUCLEOTIDE SEQUENCE [LARGE SCALE GENOMIC DNA]</scope>
    <source>
        <strain evidence="2 3">TWF694</strain>
    </source>
</reference>
<dbReference type="AlphaFoldDB" id="A0AAV9XS38"/>
<evidence type="ECO:0000313" key="3">
    <source>
        <dbReference type="Proteomes" id="UP001365542"/>
    </source>
</evidence>
<gene>
    <name evidence="2" type="ORF">TWF694_001063</name>
</gene>
<comment type="caution">
    <text evidence="2">The sequence shown here is derived from an EMBL/GenBank/DDBJ whole genome shotgun (WGS) entry which is preliminary data.</text>
</comment>
<evidence type="ECO:0000313" key="2">
    <source>
        <dbReference type="EMBL" id="KAK6544362.1"/>
    </source>
</evidence>
<organism evidence="2 3">
    <name type="scientific">Orbilia ellipsospora</name>
    <dbReference type="NCBI Taxonomy" id="2528407"/>
    <lineage>
        <taxon>Eukaryota</taxon>
        <taxon>Fungi</taxon>
        <taxon>Dikarya</taxon>
        <taxon>Ascomycota</taxon>
        <taxon>Pezizomycotina</taxon>
        <taxon>Orbiliomycetes</taxon>
        <taxon>Orbiliales</taxon>
        <taxon>Orbiliaceae</taxon>
        <taxon>Orbilia</taxon>
    </lineage>
</organism>
<sequence>MVPERGERFLTVVCQLSRRKTDIRRKGKKKKERGEIGERVVSELTGDSTRCGAKGGLIMKRKASASEPTNHAYRKDQSDDEAV</sequence>
<protein>
    <submittedName>
        <fullName evidence="2">Uncharacterized protein</fullName>
    </submittedName>
</protein>
<keyword evidence="3" id="KW-1185">Reference proteome</keyword>